<evidence type="ECO:0000256" key="4">
    <source>
        <dbReference type="ARBA" id="ARBA00022525"/>
    </source>
</evidence>
<evidence type="ECO:0000256" key="3">
    <source>
        <dbReference type="ARBA" id="ARBA00017453"/>
    </source>
</evidence>
<evidence type="ECO:0000256" key="5">
    <source>
        <dbReference type="ARBA" id="ARBA00022729"/>
    </source>
</evidence>
<keyword evidence="4" id="KW-0964">Secreted</keyword>
<dbReference type="Proteomes" id="UP000005239">
    <property type="component" value="Unassembled WGS sequence"/>
</dbReference>
<evidence type="ECO:0000256" key="2">
    <source>
        <dbReference type="ARBA" id="ARBA00006648"/>
    </source>
</evidence>
<dbReference type="EnsemblMetazoa" id="PPA04652.1">
    <property type="protein sequence ID" value="PPA04652.1"/>
    <property type="gene ID" value="WBGene00094206"/>
</dbReference>
<dbReference type="GO" id="GO:0008289">
    <property type="term" value="F:lipid binding"/>
    <property type="evidence" value="ECO:0007669"/>
    <property type="project" value="UniProtKB-KW"/>
</dbReference>
<evidence type="ECO:0000256" key="1">
    <source>
        <dbReference type="ARBA" id="ARBA00004613"/>
    </source>
</evidence>
<comment type="subcellular location">
    <subcellularLocation>
        <location evidence="1">Secreted</location>
    </subcellularLocation>
</comment>
<name>A0A2A6BS10_PRIPA</name>
<dbReference type="PANTHER" id="PTHR31418">
    <property type="entry name" value="FATTY-ACID AND RETINOL-BINDING PROTEIN 1"/>
    <property type="match status" value="1"/>
</dbReference>
<keyword evidence="9" id="KW-1185">Reference proteome</keyword>
<keyword evidence="6" id="KW-0175">Coiled coil</keyword>
<comment type="similarity">
    <text evidence="2">Belongs to the fatty-acid and retinol-binding protein (FARBP) family.</text>
</comment>
<accession>A0A8R1Y8S0</accession>
<gene>
    <name evidence="8" type="primary">WBGene00094206</name>
</gene>
<organism evidence="8 9">
    <name type="scientific">Pristionchus pacificus</name>
    <name type="common">Parasitic nematode worm</name>
    <dbReference type="NCBI Taxonomy" id="54126"/>
    <lineage>
        <taxon>Eukaryota</taxon>
        <taxon>Metazoa</taxon>
        <taxon>Ecdysozoa</taxon>
        <taxon>Nematoda</taxon>
        <taxon>Chromadorea</taxon>
        <taxon>Rhabditida</taxon>
        <taxon>Rhabditina</taxon>
        <taxon>Diplogasteromorpha</taxon>
        <taxon>Diplogasteroidea</taxon>
        <taxon>Neodiplogasteridae</taxon>
        <taxon>Pristionchus</taxon>
    </lineage>
</organism>
<evidence type="ECO:0000313" key="8">
    <source>
        <dbReference type="EnsemblMetazoa" id="PPA04652.1"/>
    </source>
</evidence>
<reference evidence="9" key="1">
    <citation type="journal article" date="2008" name="Nat. Genet.">
        <title>The Pristionchus pacificus genome provides a unique perspective on nematode lifestyle and parasitism.</title>
        <authorList>
            <person name="Dieterich C."/>
            <person name="Clifton S.W."/>
            <person name="Schuster L.N."/>
            <person name="Chinwalla A."/>
            <person name="Delehaunty K."/>
            <person name="Dinkelacker I."/>
            <person name="Fulton L."/>
            <person name="Fulton R."/>
            <person name="Godfrey J."/>
            <person name="Minx P."/>
            <person name="Mitreva M."/>
            <person name="Roeseler W."/>
            <person name="Tian H."/>
            <person name="Witte H."/>
            <person name="Yang S.P."/>
            <person name="Wilson R.K."/>
            <person name="Sommer R.J."/>
        </authorList>
    </citation>
    <scope>NUCLEOTIDE SEQUENCE [LARGE SCALE GENOMIC DNA]</scope>
    <source>
        <strain evidence="9">PS312</strain>
    </source>
</reference>
<keyword evidence="5" id="KW-0732">Signal</keyword>
<dbReference type="InterPro" id="IPR008632">
    <property type="entry name" value="Gp-FAR-1"/>
</dbReference>
<dbReference type="PANTHER" id="PTHR31418:SF7">
    <property type="entry name" value="FATTY-ACID AND RETINOL-BINDING PROTEIN 1"/>
    <property type="match status" value="1"/>
</dbReference>
<sequence length="294" mass="32697">MRSIVFLLVALTVSAAKPLAENEDVYAKGIEKLREVLGEGLLGLNVTAAKMIVADEAAALGITTEQHWATCYDGENKPKTHTRMAKFVQEDFAKKGAPESIEDIEAKAFGPAMDDDDSDTIEDEFEKNGHLLSLKNRDDVFPSLKKHLPKTYDALVKYIVKDQLKIVGENFTDYDEEMAAIGDKEATQFMKNVKESALDMLVQWTHARGDEDKLIKLFPVAGKALAKALTDWDNLSKASKIAMEKKTCLQTTFRLFDELGAQKGQITKIKEQVNGTIAMAELIEKLNKNAKKKN</sequence>
<evidence type="ECO:0000256" key="7">
    <source>
        <dbReference type="ARBA" id="ARBA00023121"/>
    </source>
</evidence>
<protein>
    <recommendedName>
        <fullName evidence="3">Fatty-acid and retinol-binding protein 1</fullName>
    </recommendedName>
</protein>
<accession>A0A2A6BS10</accession>
<evidence type="ECO:0000313" key="9">
    <source>
        <dbReference type="Proteomes" id="UP000005239"/>
    </source>
</evidence>
<keyword evidence="7" id="KW-0446">Lipid-binding</keyword>
<evidence type="ECO:0000256" key="6">
    <source>
        <dbReference type="ARBA" id="ARBA00023054"/>
    </source>
</evidence>
<proteinExistence type="inferred from homology"/>
<dbReference type="GO" id="GO:0005576">
    <property type="term" value="C:extracellular region"/>
    <property type="evidence" value="ECO:0007669"/>
    <property type="project" value="UniProtKB-SubCell"/>
</dbReference>
<dbReference type="AlphaFoldDB" id="A0A2A6BS10"/>
<reference evidence="8" key="2">
    <citation type="submission" date="2022-06" db="UniProtKB">
        <authorList>
            <consortium name="EnsemblMetazoa"/>
        </authorList>
    </citation>
    <scope>IDENTIFICATION</scope>
    <source>
        <strain evidence="8">PS312</strain>
    </source>
</reference>